<sequence>MKYTLVWTAEATAAMRKLIQRDGDKVKPFKDAVNALARNPKPSCATQLGSTDVWRLRIGSYRATYEINAGRVHVKVLLVGNTPVS</sequence>
<dbReference type="EMBL" id="CP110636">
    <property type="protein sequence ID" value="UZJ30090.1"/>
    <property type="molecule type" value="Genomic_DNA"/>
</dbReference>
<name>A0ABY6P8E1_9ACTN</name>
<protein>
    <submittedName>
        <fullName evidence="2">Type II toxin-antitoxin system RelE/ParE family toxin</fullName>
    </submittedName>
</protein>
<evidence type="ECO:0000313" key="3">
    <source>
        <dbReference type="Proteomes" id="UP001164959"/>
    </source>
</evidence>
<reference evidence="2" key="1">
    <citation type="submission" date="2022-11" db="EMBL/GenBank/DDBJ databases">
        <title>Identification and genomic analyses of a novel endophytic actinobacterium Streptomyces endophytica sp. nov. with potential for biocontrol of Yam anthracnose.</title>
        <authorList>
            <person name="Huang X."/>
        </authorList>
    </citation>
    <scope>NUCLEOTIDE SEQUENCE</scope>
    <source>
        <strain evidence="2">HNM0140</strain>
    </source>
</reference>
<dbReference type="InterPro" id="IPR007712">
    <property type="entry name" value="RelE/ParE_toxin"/>
</dbReference>
<accession>A0ABY6P8E1</accession>
<dbReference type="InterPro" id="IPR035093">
    <property type="entry name" value="RelE/ParE_toxin_dom_sf"/>
</dbReference>
<proteinExistence type="predicted"/>
<keyword evidence="3" id="KW-1185">Reference proteome</keyword>
<organism evidence="2 3">
    <name type="scientific">Streptomyces endophytica</name>
    <dbReference type="NCBI Taxonomy" id="2991496"/>
    <lineage>
        <taxon>Bacteria</taxon>
        <taxon>Bacillati</taxon>
        <taxon>Actinomycetota</taxon>
        <taxon>Actinomycetes</taxon>
        <taxon>Kitasatosporales</taxon>
        <taxon>Streptomycetaceae</taxon>
        <taxon>Streptomyces</taxon>
    </lineage>
</organism>
<dbReference type="RefSeq" id="WP_265361570.1">
    <property type="nucleotide sequence ID" value="NZ_CP110636.1"/>
</dbReference>
<gene>
    <name evidence="2" type="ORF">OJ254_06270</name>
</gene>
<dbReference type="Pfam" id="PF05016">
    <property type="entry name" value="ParE_toxin"/>
    <property type="match status" value="1"/>
</dbReference>
<dbReference type="Proteomes" id="UP001164959">
    <property type="component" value="Chromosome"/>
</dbReference>
<evidence type="ECO:0000313" key="2">
    <source>
        <dbReference type="EMBL" id="UZJ30090.1"/>
    </source>
</evidence>
<dbReference type="SUPFAM" id="SSF143011">
    <property type="entry name" value="RelE-like"/>
    <property type="match status" value="1"/>
</dbReference>
<evidence type="ECO:0000256" key="1">
    <source>
        <dbReference type="ARBA" id="ARBA00022649"/>
    </source>
</evidence>
<keyword evidence="1" id="KW-1277">Toxin-antitoxin system</keyword>
<dbReference type="Gene3D" id="3.30.2310.20">
    <property type="entry name" value="RelE-like"/>
    <property type="match status" value="1"/>
</dbReference>